<evidence type="ECO:0000256" key="3">
    <source>
        <dbReference type="ARBA" id="ARBA00023163"/>
    </source>
</evidence>
<dbReference type="PANTHER" id="PTHR30146:SF153">
    <property type="entry name" value="LACTOSE OPERON REPRESSOR"/>
    <property type="match status" value="1"/>
</dbReference>
<keyword evidence="6" id="KW-1185">Reference proteome</keyword>
<comment type="caution">
    <text evidence="5">The sequence shown here is derived from an EMBL/GenBank/DDBJ whole genome shotgun (WGS) entry which is preliminary data.</text>
</comment>
<keyword evidence="1" id="KW-0805">Transcription regulation</keyword>
<keyword evidence="3" id="KW-0804">Transcription</keyword>
<organism evidence="5 6">
    <name type="scientific">Prauserella cavernicola</name>
    <dbReference type="NCBI Taxonomy" id="2800127"/>
    <lineage>
        <taxon>Bacteria</taxon>
        <taxon>Bacillati</taxon>
        <taxon>Actinomycetota</taxon>
        <taxon>Actinomycetes</taxon>
        <taxon>Pseudonocardiales</taxon>
        <taxon>Pseudonocardiaceae</taxon>
        <taxon>Prauserella</taxon>
    </lineage>
</organism>
<dbReference type="GO" id="GO:0003700">
    <property type="term" value="F:DNA-binding transcription factor activity"/>
    <property type="evidence" value="ECO:0007669"/>
    <property type="project" value="TreeGrafter"/>
</dbReference>
<dbReference type="Gene3D" id="1.10.260.40">
    <property type="entry name" value="lambda repressor-like DNA-binding domains"/>
    <property type="match status" value="1"/>
</dbReference>
<sequence>MRADEPVNLIAVAKAAGVSKTTASDALRNSGRVSERTREHVVAVATRLGYSPNPVARSLRMSSTGTIGLHLPEVLTRSEYYMSFVFGVVDQAAKRDYDVTLLTAHHVSSRRFHRVDGVVLGDPLETDTVVRGLLDSSVPAVTCERFTGDAEPAGVVLSDHAAMLDELLEHLHSAGARDIALLASSTVTDWGRTLQQVYLRWCEQRGLRPRLREMAFGSPTAVMQDNVRALLNADPAVDALVCAPDGSASAVLPVLRAAGRTIGEDLLLASCVDSTALNHTDPPITAIDLRPREAGAACAQLLFDVLSGEAPKGTVRAQPIGLARRRSTRG</sequence>
<keyword evidence="2 5" id="KW-0238">DNA-binding</keyword>
<gene>
    <name evidence="5" type="ORF">JHE00_22150</name>
</gene>
<name>A0A934QVC8_9PSEU</name>
<proteinExistence type="predicted"/>
<dbReference type="GO" id="GO:0000976">
    <property type="term" value="F:transcription cis-regulatory region binding"/>
    <property type="evidence" value="ECO:0007669"/>
    <property type="project" value="TreeGrafter"/>
</dbReference>
<dbReference type="Pfam" id="PF00356">
    <property type="entry name" value="LacI"/>
    <property type="match status" value="1"/>
</dbReference>
<dbReference type="InterPro" id="IPR046335">
    <property type="entry name" value="LacI/GalR-like_sensor"/>
</dbReference>
<accession>A0A934QVC8</accession>
<dbReference type="PANTHER" id="PTHR30146">
    <property type="entry name" value="LACI-RELATED TRANSCRIPTIONAL REPRESSOR"/>
    <property type="match status" value="1"/>
</dbReference>
<dbReference type="CDD" id="cd01392">
    <property type="entry name" value="HTH_LacI"/>
    <property type="match status" value="1"/>
</dbReference>
<evidence type="ECO:0000256" key="2">
    <source>
        <dbReference type="ARBA" id="ARBA00023125"/>
    </source>
</evidence>
<dbReference type="Proteomes" id="UP000635245">
    <property type="component" value="Unassembled WGS sequence"/>
</dbReference>
<reference evidence="5" key="1">
    <citation type="submission" date="2020-12" db="EMBL/GenBank/DDBJ databases">
        <title>Prauserella sp. ASG 168, a novel actinomycete isolated from cave rock.</title>
        <authorList>
            <person name="Suriyachadkun C."/>
        </authorList>
    </citation>
    <scope>NUCLEOTIDE SEQUENCE</scope>
    <source>
        <strain evidence="5">ASG 168</strain>
    </source>
</reference>
<dbReference type="CDD" id="cd06267">
    <property type="entry name" value="PBP1_LacI_sugar_binding-like"/>
    <property type="match status" value="1"/>
</dbReference>
<dbReference type="Gene3D" id="3.40.50.2300">
    <property type="match status" value="2"/>
</dbReference>
<evidence type="ECO:0000256" key="1">
    <source>
        <dbReference type="ARBA" id="ARBA00023015"/>
    </source>
</evidence>
<dbReference type="InterPro" id="IPR010982">
    <property type="entry name" value="Lambda_DNA-bd_dom_sf"/>
</dbReference>
<dbReference type="SMART" id="SM00354">
    <property type="entry name" value="HTH_LACI"/>
    <property type="match status" value="1"/>
</dbReference>
<protein>
    <submittedName>
        <fullName evidence="5">LacI family DNA-binding transcriptional regulator</fullName>
    </submittedName>
</protein>
<dbReference type="Pfam" id="PF13377">
    <property type="entry name" value="Peripla_BP_3"/>
    <property type="match status" value="1"/>
</dbReference>
<evidence type="ECO:0000313" key="5">
    <source>
        <dbReference type="EMBL" id="MBK1787036.1"/>
    </source>
</evidence>
<dbReference type="RefSeq" id="WP_200321142.1">
    <property type="nucleotide sequence ID" value="NZ_JAENJH010000005.1"/>
</dbReference>
<dbReference type="EMBL" id="JAENJH010000005">
    <property type="protein sequence ID" value="MBK1787036.1"/>
    <property type="molecule type" value="Genomic_DNA"/>
</dbReference>
<evidence type="ECO:0000259" key="4">
    <source>
        <dbReference type="PROSITE" id="PS50932"/>
    </source>
</evidence>
<dbReference type="PROSITE" id="PS50932">
    <property type="entry name" value="HTH_LACI_2"/>
    <property type="match status" value="1"/>
</dbReference>
<dbReference type="SUPFAM" id="SSF47413">
    <property type="entry name" value="lambda repressor-like DNA-binding domains"/>
    <property type="match status" value="1"/>
</dbReference>
<dbReference type="InterPro" id="IPR000843">
    <property type="entry name" value="HTH_LacI"/>
</dbReference>
<evidence type="ECO:0000313" key="6">
    <source>
        <dbReference type="Proteomes" id="UP000635245"/>
    </source>
</evidence>
<dbReference type="SUPFAM" id="SSF53822">
    <property type="entry name" value="Periplasmic binding protein-like I"/>
    <property type="match status" value="1"/>
</dbReference>
<dbReference type="AlphaFoldDB" id="A0A934QVC8"/>
<dbReference type="InterPro" id="IPR028082">
    <property type="entry name" value="Peripla_BP_I"/>
</dbReference>
<feature type="domain" description="HTH lacI-type" evidence="4">
    <location>
        <begin position="7"/>
        <end position="61"/>
    </location>
</feature>